<organism evidence="1 2">
    <name type="scientific">Hominisplanchenecus murintestinalis</name>
    <dbReference type="NCBI Taxonomy" id="2941517"/>
    <lineage>
        <taxon>Bacteria</taxon>
        <taxon>Bacillati</taxon>
        <taxon>Bacillota</taxon>
        <taxon>Clostridia</taxon>
        <taxon>Lachnospirales</taxon>
        <taxon>Lachnospiraceae</taxon>
        <taxon>Hominisplanchenecus</taxon>
    </lineage>
</organism>
<protein>
    <submittedName>
        <fullName evidence="1">Signal peptidase I</fullName>
        <ecNumber evidence="1">3.4.21.89</ecNumber>
    </submittedName>
</protein>
<keyword evidence="2" id="KW-1185">Reference proteome</keyword>
<evidence type="ECO:0000313" key="2">
    <source>
        <dbReference type="Proteomes" id="UP000307720"/>
    </source>
</evidence>
<sequence length="189" mass="21242">MRRVRRRRQRKEIEKKSAIKAVLGWIFQIFVVVLIAYVVVFFFGQTRTNVGQSMNPTLAGGDTVLLNELSYKLKSPARGDVIAFKVNGSNSSYIRRVIGLPGETVQIKDGAIYINDEKYEEDESIMPIRNAGIAEKKITLNSSEYFVLSDNRDSSEDSRFVDVGNVSLSDIEGKVWCVISPMSHFGLVD</sequence>
<keyword evidence="1" id="KW-0378">Hydrolase</keyword>
<comment type="caution">
    <text evidence="1">The sequence shown here is derived from an EMBL/GenBank/DDBJ whole genome shotgun (WGS) entry which is preliminary data.</text>
</comment>
<evidence type="ECO:0000313" key="1">
    <source>
        <dbReference type="EMBL" id="TGY00256.1"/>
    </source>
</evidence>
<reference evidence="1" key="1">
    <citation type="submission" date="2019-04" db="EMBL/GenBank/DDBJ databases">
        <title>Microbes associate with the intestines of laboratory mice.</title>
        <authorList>
            <person name="Navarre W."/>
            <person name="Wong E."/>
            <person name="Huang K."/>
            <person name="Tropini C."/>
            <person name="Ng K."/>
            <person name="Yu B."/>
        </authorList>
    </citation>
    <scope>NUCLEOTIDE SEQUENCE</scope>
    <source>
        <strain evidence="1">NM72_1-8</strain>
    </source>
</reference>
<accession>A0AC61R204</accession>
<dbReference type="EMBL" id="SRZB01000002">
    <property type="protein sequence ID" value="TGY00256.1"/>
    <property type="molecule type" value="Genomic_DNA"/>
</dbReference>
<gene>
    <name evidence="1" type="primary">lepB</name>
    <name evidence="1" type="ORF">E5357_01770</name>
</gene>
<proteinExistence type="predicted"/>
<dbReference type="EC" id="3.4.21.89" evidence="1"/>
<dbReference type="Proteomes" id="UP000307720">
    <property type="component" value="Unassembled WGS sequence"/>
</dbReference>
<name>A0AC61R204_9FIRM</name>